<protein>
    <recommendedName>
        <fullName evidence="3">Cns1/TTC4 wheel domain-containing protein</fullName>
    </recommendedName>
</protein>
<dbReference type="EMBL" id="MCGO01000012">
    <property type="protein sequence ID" value="ORY48133.1"/>
    <property type="molecule type" value="Genomic_DNA"/>
</dbReference>
<dbReference type="GO" id="GO:0051879">
    <property type="term" value="F:Hsp90 protein binding"/>
    <property type="evidence" value="ECO:0007669"/>
    <property type="project" value="InterPro"/>
</dbReference>
<feature type="domain" description="Cns1/TTC4 wheel" evidence="3">
    <location>
        <begin position="58"/>
        <end position="179"/>
    </location>
</feature>
<dbReference type="GO" id="GO:0006457">
    <property type="term" value="P:protein folding"/>
    <property type="evidence" value="ECO:0007669"/>
    <property type="project" value="TreeGrafter"/>
</dbReference>
<dbReference type="CDD" id="cd21380">
    <property type="entry name" value="CTWD_Cns1"/>
    <property type="match status" value="1"/>
</dbReference>
<dbReference type="PANTHER" id="PTHR46035">
    <property type="entry name" value="TETRATRICOPEPTIDE REPEAT PROTEIN 4"/>
    <property type="match status" value="1"/>
</dbReference>
<evidence type="ECO:0000256" key="2">
    <source>
        <dbReference type="ARBA" id="ARBA00022803"/>
    </source>
</evidence>
<gene>
    <name evidence="4" type="ORF">BCR33DRAFT_714556</name>
</gene>
<dbReference type="OrthoDB" id="420195at2759"/>
<dbReference type="Pfam" id="PF18972">
    <property type="entry name" value="Wheel"/>
    <property type="match status" value="1"/>
</dbReference>
<reference evidence="4 5" key="1">
    <citation type="submission" date="2016-07" db="EMBL/GenBank/DDBJ databases">
        <title>Pervasive Adenine N6-methylation of Active Genes in Fungi.</title>
        <authorList>
            <consortium name="DOE Joint Genome Institute"/>
            <person name="Mondo S.J."/>
            <person name="Dannebaum R.O."/>
            <person name="Kuo R.C."/>
            <person name="Labutti K."/>
            <person name="Haridas S."/>
            <person name="Kuo A."/>
            <person name="Salamov A."/>
            <person name="Ahrendt S.R."/>
            <person name="Lipzen A."/>
            <person name="Sullivan W."/>
            <person name="Andreopoulos W.B."/>
            <person name="Clum A."/>
            <person name="Lindquist E."/>
            <person name="Daum C."/>
            <person name="Ramamoorthy G.K."/>
            <person name="Gryganskyi A."/>
            <person name="Culley D."/>
            <person name="Magnuson J.K."/>
            <person name="James T.Y."/>
            <person name="O'Malley M.A."/>
            <person name="Stajich J.E."/>
            <person name="Spatafora J.W."/>
            <person name="Visel A."/>
            <person name="Grigoriev I.V."/>
        </authorList>
    </citation>
    <scope>NUCLEOTIDE SEQUENCE [LARGE SCALE GENOMIC DNA]</scope>
    <source>
        <strain evidence="4 5">JEL800</strain>
    </source>
</reference>
<dbReference type="GO" id="GO:0005634">
    <property type="term" value="C:nucleus"/>
    <property type="evidence" value="ECO:0007669"/>
    <property type="project" value="TreeGrafter"/>
</dbReference>
<dbReference type="AlphaFoldDB" id="A0A1Y2CMA2"/>
<sequence length="191" mass="21622">KIPRLSNFQYVKLTLITFQARGVTTVSALKKEKPSAEDISRLTQEAFLASHSPALDPATNTLTYPVVFLYPEHTLSDFIAAFHEQDTFADHIAEMFGPENRPPWDTQGVYVPEQIEVYFETRPDLDASARGEYYKDWRDGKKKLMRVDPASTLQDVVGSEAFRLVDGVATFFLLSGGNATYAKQFRKSYKN</sequence>
<dbReference type="STRING" id="329046.A0A1Y2CMA2"/>
<name>A0A1Y2CMA2_9FUNG</name>
<comment type="caution">
    <text evidence="4">The sequence shown here is derived from an EMBL/GenBank/DDBJ whole genome shotgun (WGS) entry which is preliminary data.</text>
</comment>
<evidence type="ECO:0000313" key="5">
    <source>
        <dbReference type="Proteomes" id="UP000193642"/>
    </source>
</evidence>
<proteinExistence type="predicted"/>
<keyword evidence="1" id="KW-0677">Repeat</keyword>
<organism evidence="4 5">
    <name type="scientific">Rhizoclosmatium globosum</name>
    <dbReference type="NCBI Taxonomy" id="329046"/>
    <lineage>
        <taxon>Eukaryota</taxon>
        <taxon>Fungi</taxon>
        <taxon>Fungi incertae sedis</taxon>
        <taxon>Chytridiomycota</taxon>
        <taxon>Chytridiomycota incertae sedis</taxon>
        <taxon>Chytridiomycetes</taxon>
        <taxon>Chytridiales</taxon>
        <taxon>Chytriomycetaceae</taxon>
        <taxon>Rhizoclosmatium</taxon>
    </lineage>
</organism>
<dbReference type="GO" id="GO:0005829">
    <property type="term" value="C:cytosol"/>
    <property type="evidence" value="ECO:0007669"/>
    <property type="project" value="TreeGrafter"/>
</dbReference>
<evidence type="ECO:0000313" key="4">
    <source>
        <dbReference type="EMBL" id="ORY48133.1"/>
    </source>
</evidence>
<evidence type="ECO:0000259" key="3">
    <source>
        <dbReference type="Pfam" id="PF18972"/>
    </source>
</evidence>
<evidence type="ECO:0000256" key="1">
    <source>
        <dbReference type="ARBA" id="ARBA00022737"/>
    </source>
</evidence>
<accession>A0A1Y2CMA2</accession>
<keyword evidence="2" id="KW-0802">TPR repeat</keyword>
<dbReference type="InterPro" id="IPR044059">
    <property type="entry name" value="Csn1/TTC4_wheel"/>
</dbReference>
<dbReference type="GO" id="GO:0030544">
    <property type="term" value="F:Hsp70 protein binding"/>
    <property type="evidence" value="ECO:0007669"/>
    <property type="project" value="TreeGrafter"/>
</dbReference>
<keyword evidence="5" id="KW-1185">Reference proteome</keyword>
<feature type="non-terminal residue" evidence="4">
    <location>
        <position position="1"/>
    </location>
</feature>
<dbReference type="Proteomes" id="UP000193642">
    <property type="component" value="Unassembled WGS sequence"/>
</dbReference>
<dbReference type="PANTHER" id="PTHR46035:SF1">
    <property type="entry name" value="TETRATRICOPEPTIDE REPEAT PROTEIN 4"/>
    <property type="match status" value="1"/>
</dbReference>